<sequence>MKKFVQLATGLFLALGSAAIVAYAMAHLAQHSLGFPRSILREQALICAAILLGLVTIEFLASREK</sequence>
<keyword evidence="3" id="KW-1185">Reference proteome</keyword>
<keyword evidence="1" id="KW-1133">Transmembrane helix</keyword>
<proteinExistence type="predicted"/>
<evidence type="ECO:0000313" key="3">
    <source>
        <dbReference type="Proteomes" id="UP000052023"/>
    </source>
</evidence>
<protein>
    <submittedName>
        <fullName evidence="2">Uncharacterized protein</fullName>
    </submittedName>
</protein>
<organism evidence="2 3">
    <name type="scientific">Bradyrhizobium retamae</name>
    <dbReference type="NCBI Taxonomy" id="1300035"/>
    <lineage>
        <taxon>Bacteria</taxon>
        <taxon>Pseudomonadati</taxon>
        <taxon>Pseudomonadota</taxon>
        <taxon>Alphaproteobacteria</taxon>
        <taxon>Hyphomicrobiales</taxon>
        <taxon>Nitrobacteraceae</taxon>
        <taxon>Bradyrhizobium</taxon>
    </lineage>
</organism>
<dbReference type="Proteomes" id="UP000052023">
    <property type="component" value="Unassembled WGS sequence"/>
</dbReference>
<dbReference type="EMBL" id="LLYA01000035">
    <property type="protein sequence ID" value="KRR29198.1"/>
    <property type="molecule type" value="Genomic_DNA"/>
</dbReference>
<dbReference type="RefSeq" id="WP_057842145.1">
    <property type="nucleotide sequence ID" value="NZ_LLYA01000035.1"/>
</dbReference>
<reference evidence="2 3" key="1">
    <citation type="submission" date="2014-03" db="EMBL/GenBank/DDBJ databases">
        <title>Bradyrhizobium valentinum sp. nov., isolated from effective nodules of Lupinus mariae-josephae, a lupine endemic of basic-lime soils in Eastern Spain.</title>
        <authorList>
            <person name="Duran D."/>
            <person name="Rey L."/>
            <person name="Navarro A."/>
            <person name="Busquets A."/>
            <person name="Imperial J."/>
            <person name="Ruiz-Argueso T."/>
        </authorList>
    </citation>
    <scope>NUCLEOTIDE SEQUENCE [LARGE SCALE GENOMIC DNA]</scope>
    <source>
        <strain evidence="2 3">Ro19</strain>
    </source>
</reference>
<comment type="caution">
    <text evidence="2">The sequence shown here is derived from an EMBL/GenBank/DDBJ whole genome shotgun (WGS) entry which is preliminary data.</text>
</comment>
<accession>A0A0R3NAL2</accession>
<keyword evidence="1" id="KW-0472">Membrane</keyword>
<dbReference type="OrthoDB" id="8243171at2"/>
<keyword evidence="1" id="KW-0812">Transmembrane</keyword>
<dbReference type="AlphaFoldDB" id="A0A0R3NAL2"/>
<evidence type="ECO:0000256" key="1">
    <source>
        <dbReference type="SAM" id="Phobius"/>
    </source>
</evidence>
<name>A0A0R3NAL2_9BRAD</name>
<feature type="transmembrane region" description="Helical" evidence="1">
    <location>
        <begin position="43"/>
        <end position="61"/>
    </location>
</feature>
<gene>
    <name evidence="2" type="ORF">CQ13_16870</name>
</gene>
<evidence type="ECO:0000313" key="2">
    <source>
        <dbReference type="EMBL" id="KRR29198.1"/>
    </source>
</evidence>